<protein>
    <submittedName>
        <fullName evidence="2">DUF4097 family beta strand repeat protein</fullName>
    </submittedName>
</protein>
<gene>
    <name evidence="2" type="ORF">INT76_01020</name>
</gene>
<sequence length="289" mass="31413">MKIIQRIAGAFLLIGLLVGGIVLVRTGGNFSQLGNENQVQKEKTFEVSQIKELSFEMIASDVKVTGSADTDQVLIKYPESKSRTYTIIEENGKLIISEKKEPILGIFTFDFFSSEAWTVQVILPVDNLDNVTLDSSSGDVEFQKLVIKENLDLSLSSSDVRLETVTVAGETSVQLSSGEIDLTNVVSKDLYLKATSGGLQVDGVIVANQTTMETTSGAIRFSQFKAGQETELSATSGDIRGDLLGKMTEYSIQSTVTSGANNLPQELDEGYKQLRVKTTSGDIDVQFEQ</sequence>
<evidence type="ECO:0000313" key="3">
    <source>
        <dbReference type="Proteomes" id="UP000677616"/>
    </source>
</evidence>
<proteinExistence type="predicted"/>
<dbReference type="InterPro" id="IPR025164">
    <property type="entry name" value="Toastrack_DUF4097"/>
</dbReference>
<dbReference type="Proteomes" id="UP000677616">
    <property type="component" value="Chromosome"/>
</dbReference>
<dbReference type="Gene3D" id="2.160.20.120">
    <property type="match status" value="1"/>
</dbReference>
<dbReference type="EMBL" id="CP073084">
    <property type="protein sequence ID" value="QUE54508.1"/>
    <property type="molecule type" value="Genomic_DNA"/>
</dbReference>
<name>A0ABX7YL13_9STRE</name>
<keyword evidence="3" id="KW-1185">Reference proteome</keyword>
<accession>A0ABX7YL13</accession>
<feature type="domain" description="DUF4097" evidence="1">
    <location>
        <begin position="50"/>
        <end position="285"/>
    </location>
</feature>
<dbReference type="RefSeq" id="WP_212571230.1">
    <property type="nucleotide sequence ID" value="NZ_CP073084.1"/>
</dbReference>
<organism evidence="2 3">
    <name type="scientific">Streptococcus oriscaviae</name>
    <dbReference type="NCBI Taxonomy" id="2781599"/>
    <lineage>
        <taxon>Bacteria</taxon>
        <taxon>Bacillati</taxon>
        <taxon>Bacillota</taxon>
        <taxon>Bacilli</taxon>
        <taxon>Lactobacillales</taxon>
        <taxon>Streptococcaceae</taxon>
        <taxon>Streptococcus</taxon>
    </lineage>
</organism>
<evidence type="ECO:0000313" key="2">
    <source>
        <dbReference type="EMBL" id="QUE54508.1"/>
    </source>
</evidence>
<evidence type="ECO:0000259" key="1">
    <source>
        <dbReference type="Pfam" id="PF13349"/>
    </source>
</evidence>
<dbReference type="Pfam" id="PF13349">
    <property type="entry name" value="DUF4097"/>
    <property type="match status" value="1"/>
</dbReference>
<reference evidence="2 3" key="1">
    <citation type="submission" date="2021-04" db="EMBL/GenBank/DDBJ databases">
        <title>Complete genome sequence of a novel Streptococcus species.</title>
        <authorList>
            <person name="Teng J.L.L."/>
        </authorList>
    </citation>
    <scope>NUCLEOTIDE SEQUENCE [LARGE SCALE GENOMIC DNA]</scope>
    <source>
        <strain evidence="2 3">HKU75</strain>
    </source>
</reference>